<keyword evidence="11 15" id="KW-0472">Membrane</keyword>
<keyword evidence="7 15" id="KW-0812">Transmembrane</keyword>
<dbReference type="GO" id="GO:0012505">
    <property type="term" value="C:endomembrane system"/>
    <property type="evidence" value="ECO:0007669"/>
    <property type="project" value="UniProtKB-SubCell"/>
</dbReference>
<evidence type="ECO:0000256" key="6">
    <source>
        <dbReference type="ARBA" id="ARBA00022547"/>
    </source>
</evidence>
<keyword evidence="8" id="KW-0375">Hydrogen ion transport</keyword>
<dbReference type="GO" id="GO:0045259">
    <property type="term" value="C:proton-transporting ATP synthase complex"/>
    <property type="evidence" value="ECO:0007669"/>
    <property type="project" value="UniProtKB-KW"/>
</dbReference>
<evidence type="ECO:0000313" key="16">
    <source>
        <dbReference type="EMBL" id="SVE21397.1"/>
    </source>
</evidence>
<evidence type="ECO:0000256" key="7">
    <source>
        <dbReference type="ARBA" id="ARBA00022692"/>
    </source>
</evidence>
<feature type="transmembrane region" description="Helical" evidence="15">
    <location>
        <begin position="12"/>
        <end position="29"/>
    </location>
</feature>
<evidence type="ECO:0000256" key="4">
    <source>
        <dbReference type="ARBA" id="ARBA00022448"/>
    </source>
</evidence>
<evidence type="ECO:0000256" key="12">
    <source>
        <dbReference type="ARBA" id="ARBA00023310"/>
    </source>
</evidence>
<evidence type="ECO:0000256" key="15">
    <source>
        <dbReference type="SAM" id="Phobius"/>
    </source>
</evidence>
<dbReference type="PANTHER" id="PTHR33445">
    <property type="entry name" value="ATP SYNTHASE SUBUNIT B', CHLOROPLASTIC"/>
    <property type="match status" value="1"/>
</dbReference>
<evidence type="ECO:0000256" key="8">
    <source>
        <dbReference type="ARBA" id="ARBA00022781"/>
    </source>
</evidence>
<keyword evidence="4" id="KW-0813">Transport</keyword>
<evidence type="ECO:0000256" key="14">
    <source>
        <dbReference type="SAM" id="Coils"/>
    </source>
</evidence>
<name>A0A383BMN0_9ZZZZ</name>
<proteinExistence type="inferred from homology"/>
<dbReference type="InterPro" id="IPR050059">
    <property type="entry name" value="ATP_synthase_B_chain"/>
</dbReference>
<gene>
    <name evidence="16" type="ORF">METZ01_LOCUS474251</name>
</gene>
<dbReference type="CDD" id="cd06503">
    <property type="entry name" value="ATP-synt_Fo_b"/>
    <property type="match status" value="1"/>
</dbReference>
<evidence type="ECO:0000256" key="2">
    <source>
        <dbReference type="ARBA" id="ARBA00004308"/>
    </source>
</evidence>
<accession>A0A383BMN0</accession>
<dbReference type="PANTHER" id="PTHR33445:SF1">
    <property type="entry name" value="ATP SYNTHASE SUBUNIT B"/>
    <property type="match status" value="1"/>
</dbReference>
<organism evidence="16">
    <name type="scientific">marine metagenome</name>
    <dbReference type="NCBI Taxonomy" id="408172"/>
    <lineage>
        <taxon>unclassified sequences</taxon>
        <taxon>metagenomes</taxon>
        <taxon>ecological metagenomes</taxon>
    </lineage>
</organism>
<dbReference type="GO" id="GO:0046961">
    <property type="term" value="F:proton-transporting ATPase activity, rotational mechanism"/>
    <property type="evidence" value="ECO:0007669"/>
    <property type="project" value="TreeGrafter"/>
</dbReference>
<sequence>VESTLHQLGVDPSALILQIIGFFLLFLILKKYVFGKVGDVIEERKRNIQDRMAKLVADQEELDRMHEKVKQEMAEIEIEARSRMQTAIEDANAQREKILELAAQDAKQALTKARQEIQREKNQAIMELRAQAGDLAMQIAGRVLDVELDQARHKEVINGFIDQLPSSKN</sequence>
<dbReference type="Pfam" id="PF00430">
    <property type="entry name" value="ATP-synt_B"/>
    <property type="match status" value="1"/>
</dbReference>
<dbReference type="InterPro" id="IPR005864">
    <property type="entry name" value="ATP_synth_F0_bsu_bac"/>
</dbReference>
<comment type="similarity">
    <text evidence="3">Belongs to the ATPase B chain family.</text>
</comment>
<keyword evidence="12" id="KW-0066">ATP synthesis</keyword>
<evidence type="ECO:0000256" key="5">
    <source>
        <dbReference type="ARBA" id="ARBA00022475"/>
    </source>
</evidence>
<dbReference type="EMBL" id="UINC01201865">
    <property type="protein sequence ID" value="SVE21397.1"/>
    <property type="molecule type" value="Genomic_DNA"/>
</dbReference>
<comment type="subcellular location">
    <subcellularLocation>
        <location evidence="2">Endomembrane system</location>
    </subcellularLocation>
    <subcellularLocation>
        <location evidence="1">Membrane</location>
        <topology evidence="1">Single-pass membrane protein</topology>
    </subcellularLocation>
</comment>
<dbReference type="AlphaFoldDB" id="A0A383BMN0"/>
<reference evidence="16" key="1">
    <citation type="submission" date="2018-05" db="EMBL/GenBank/DDBJ databases">
        <authorList>
            <person name="Lanie J.A."/>
            <person name="Ng W.-L."/>
            <person name="Kazmierczak K.M."/>
            <person name="Andrzejewski T.M."/>
            <person name="Davidsen T.M."/>
            <person name="Wayne K.J."/>
            <person name="Tettelin H."/>
            <person name="Glass J.I."/>
            <person name="Rusch D."/>
            <person name="Podicherti R."/>
            <person name="Tsui H.-C.T."/>
            <person name="Winkler M.E."/>
        </authorList>
    </citation>
    <scope>NUCLEOTIDE SEQUENCE</scope>
</reference>
<keyword evidence="14" id="KW-0175">Coiled coil</keyword>
<dbReference type="HAMAP" id="MF_01398">
    <property type="entry name" value="ATP_synth_b_bprime"/>
    <property type="match status" value="1"/>
</dbReference>
<evidence type="ECO:0000256" key="9">
    <source>
        <dbReference type="ARBA" id="ARBA00022989"/>
    </source>
</evidence>
<comment type="function">
    <text evidence="13">F(1)F(0) ATP synthase produces ATP from ADP in the presence of a proton or sodium gradient. F-type ATPases consist of two structural domains, F(1) containing the extramembraneous catalytic core and F(0) containing the membrane proton channel, linked together by a central stalk and a peripheral stalk. During catalysis, ATP synthesis in the catalytic domain of F(1) is coupled via a rotary mechanism of the central stalk subunits to proton translocation.</text>
</comment>
<dbReference type="NCBIfam" id="TIGR01144">
    <property type="entry name" value="ATP_synt_b"/>
    <property type="match status" value="1"/>
</dbReference>
<evidence type="ECO:0000256" key="3">
    <source>
        <dbReference type="ARBA" id="ARBA00005513"/>
    </source>
</evidence>
<evidence type="ECO:0008006" key="17">
    <source>
        <dbReference type="Google" id="ProtNLM"/>
    </source>
</evidence>
<evidence type="ECO:0000256" key="11">
    <source>
        <dbReference type="ARBA" id="ARBA00023136"/>
    </source>
</evidence>
<keyword evidence="9 15" id="KW-1133">Transmembrane helix</keyword>
<protein>
    <recommendedName>
        <fullName evidence="17">ATP synthase F0 subunit B</fullName>
    </recommendedName>
</protein>
<keyword evidence="5" id="KW-1003">Cell membrane</keyword>
<evidence type="ECO:0000256" key="10">
    <source>
        <dbReference type="ARBA" id="ARBA00023065"/>
    </source>
</evidence>
<feature type="non-terminal residue" evidence="16">
    <location>
        <position position="1"/>
    </location>
</feature>
<feature type="coiled-coil region" evidence="14">
    <location>
        <begin position="52"/>
        <end position="127"/>
    </location>
</feature>
<dbReference type="InterPro" id="IPR002146">
    <property type="entry name" value="ATP_synth_b/b'su_bac/chlpt"/>
</dbReference>
<evidence type="ECO:0000256" key="13">
    <source>
        <dbReference type="ARBA" id="ARBA00025198"/>
    </source>
</evidence>
<dbReference type="GO" id="GO:0015986">
    <property type="term" value="P:proton motive force-driven ATP synthesis"/>
    <property type="evidence" value="ECO:0007669"/>
    <property type="project" value="InterPro"/>
</dbReference>
<keyword evidence="10" id="KW-0406">Ion transport</keyword>
<keyword evidence="6" id="KW-0138">CF(0)</keyword>
<evidence type="ECO:0000256" key="1">
    <source>
        <dbReference type="ARBA" id="ARBA00004167"/>
    </source>
</evidence>